<dbReference type="InterPro" id="IPR002035">
    <property type="entry name" value="VWF_A"/>
</dbReference>
<dbReference type="InterPro" id="IPR036465">
    <property type="entry name" value="vWFA_dom_sf"/>
</dbReference>
<protein>
    <submittedName>
        <fullName evidence="3">von Willebrand factor type A domain protein</fullName>
    </submittedName>
</protein>
<dbReference type="Gene3D" id="3.40.50.410">
    <property type="entry name" value="von Willebrand factor, type A domain"/>
    <property type="match status" value="1"/>
</dbReference>
<dbReference type="AlphaFoldDB" id="A0A5C5ZF35"/>
<dbReference type="CDD" id="cd00198">
    <property type="entry name" value="vWFA"/>
    <property type="match status" value="1"/>
</dbReference>
<evidence type="ECO:0000313" key="3">
    <source>
        <dbReference type="EMBL" id="TWT86059.1"/>
    </source>
</evidence>
<sequence length="432" mass="45403">MNNSGQRESHKPSSGIANSSLFRDSSLLRLCPTSKDLRRGVIVPLLAIMLPVLLMIAGFGIYLANAQLIRSELRTAVDFASRAGARKLSMEQSQAAAVSAAIDVASRNTIVGEPLALSPQSVRIGESRQRNGVNSRFEFTAGSSRPNSVQVTGSTRGNRGLTGFFSAISGVSDVEFTLPSTATNLDRDICLVIDRSGSMMFPIQGGFTNERCGPVPANSRFAALVRAVNVFINELNKTPQQELVCLASYSSNIVVRCKCCPRVIGSDPVTGDPIINPCSGVSSLCGGQTRYTYTFPEAQIHSTLSTNTAALLGPINQMAALGVAGATAIGSGLQQGIAAVKGAGSRPFAFPTIVLLTDGEHNEGTSPDIIAQQAKAENIVVHTITFSVTADQALMQKVAGITGGKHIHADDAGDLNAAFREIAQTLPVMLTN</sequence>
<keyword evidence="4" id="KW-1185">Reference proteome</keyword>
<keyword evidence="1" id="KW-1133">Transmembrane helix</keyword>
<reference evidence="3 4" key="1">
    <citation type="submission" date="2019-02" db="EMBL/GenBank/DDBJ databases">
        <title>Deep-cultivation of Planctomycetes and their phenomic and genomic characterization uncovers novel biology.</title>
        <authorList>
            <person name="Wiegand S."/>
            <person name="Jogler M."/>
            <person name="Boedeker C."/>
            <person name="Pinto D."/>
            <person name="Vollmers J."/>
            <person name="Rivas-Marin E."/>
            <person name="Kohn T."/>
            <person name="Peeters S.H."/>
            <person name="Heuer A."/>
            <person name="Rast P."/>
            <person name="Oberbeckmann S."/>
            <person name="Bunk B."/>
            <person name="Jeske O."/>
            <person name="Meyerdierks A."/>
            <person name="Storesund J.E."/>
            <person name="Kallscheuer N."/>
            <person name="Luecker S."/>
            <person name="Lage O.M."/>
            <person name="Pohl T."/>
            <person name="Merkel B.J."/>
            <person name="Hornburger P."/>
            <person name="Mueller R.-W."/>
            <person name="Bruemmer F."/>
            <person name="Labrenz M."/>
            <person name="Spormann A.M."/>
            <person name="Op Den Camp H."/>
            <person name="Overmann J."/>
            <person name="Amann R."/>
            <person name="Jetten M.S.M."/>
            <person name="Mascher T."/>
            <person name="Medema M.H."/>
            <person name="Devos D.P."/>
            <person name="Kaster A.-K."/>
            <person name="Ovreas L."/>
            <person name="Rohde M."/>
            <person name="Galperin M.Y."/>
            <person name="Jogler C."/>
        </authorList>
    </citation>
    <scope>NUCLEOTIDE SEQUENCE [LARGE SCALE GENOMIC DNA]</scope>
    <source>
        <strain evidence="3 4">Pla100</strain>
    </source>
</reference>
<feature type="domain" description="VWFA" evidence="2">
    <location>
        <begin position="188"/>
        <end position="426"/>
    </location>
</feature>
<dbReference type="Pfam" id="PF13400">
    <property type="entry name" value="Tad"/>
    <property type="match status" value="1"/>
</dbReference>
<name>A0A5C5ZF35_9BACT</name>
<dbReference type="RefSeq" id="WP_146582968.1">
    <property type="nucleotide sequence ID" value="NZ_SJPM01000046.1"/>
</dbReference>
<dbReference type="Pfam" id="PF00092">
    <property type="entry name" value="VWA"/>
    <property type="match status" value="1"/>
</dbReference>
<dbReference type="InterPro" id="IPR028087">
    <property type="entry name" value="Tad_N"/>
</dbReference>
<dbReference type="SUPFAM" id="SSF53300">
    <property type="entry name" value="vWA-like"/>
    <property type="match status" value="1"/>
</dbReference>
<dbReference type="Proteomes" id="UP000316213">
    <property type="component" value="Unassembled WGS sequence"/>
</dbReference>
<accession>A0A5C5ZF35</accession>
<organism evidence="3 4">
    <name type="scientific">Neorhodopirellula pilleata</name>
    <dbReference type="NCBI Taxonomy" id="2714738"/>
    <lineage>
        <taxon>Bacteria</taxon>
        <taxon>Pseudomonadati</taxon>
        <taxon>Planctomycetota</taxon>
        <taxon>Planctomycetia</taxon>
        <taxon>Pirellulales</taxon>
        <taxon>Pirellulaceae</taxon>
        <taxon>Neorhodopirellula</taxon>
    </lineage>
</organism>
<evidence type="ECO:0000259" key="2">
    <source>
        <dbReference type="PROSITE" id="PS50234"/>
    </source>
</evidence>
<dbReference type="PROSITE" id="PS50234">
    <property type="entry name" value="VWFA"/>
    <property type="match status" value="1"/>
</dbReference>
<dbReference type="EMBL" id="SJPM01000046">
    <property type="protein sequence ID" value="TWT86059.1"/>
    <property type="molecule type" value="Genomic_DNA"/>
</dbReference>
<keyword evidence="1" id="KW-0812">Transmembrane</keyword>
<comment type="caution">
    <text evidence="3">The sequence shown here is derived from an EMBL/GenBank/DDBJ whole genome shotgun (WGS) entry which is preliminary data.</text>
</comment>
<gene>
    <name evidence="3" type="ORF">Pla100_62490</name>
</gene>
<dbReference type="OrthoDB" id="242905at2"/>
<proteinExistence type="predicted"/>
<keyword evidence="1" id="KW-0472">Membrane</keyword>
<dbReference type="SMART" id="SM00327">
    <property type="entry name" value="VWA"/>
    <property type="match status" value="1"/>
</dbReference>
<evidence type="ECO:0000313" key="4">
    <source>
        <dbReference type="Proteomes" id="UP000316213"/>
    </source>
</evidence>
<evidence type="ECO:0000256" key="1">
    <source>
        <dbReference type="SAM" id="Phobius"/>
    </source>
</evidence>
<feature type="transmembrane region" description="Helical" evidence="1">
    <location>
        <begin position="42"/>
        <end position="64"/>
    </location>
</feature>